<keyword evidence="2" id="KW-0472">Membrane</keyword>
<dbReference type="OrthoDB" id="5123489at2"/>
<keyword evidence="2" id="KW-0812">Transmembrane</keyword>
<feature type="region of interest" description="Disordered" evidence="1">
    <location>
        <begin position="142"/>
        <end position="180"/>
    </location>
</feature>
<feature type="transmembrane region" description="Helical" evidence="2">
    <location>
        <begin position="105"/>
        <end position="124"/>
    </location>
</feature>
<name>A0A7J5BMI7_9MICO</name>
<proteinExistence type="predicted"/>
<feature type="transmembrane region" description="Helical" evidence="2">
    <location>
        <begin position="12"/>
        <end position="36"/>
    </location>
</feature>
<accession>A0A7J5BMI7</accession>
<dbReference type="Proteomes" id="UP000467240">
    <property type="component" value="Unassembled WGS sequence"/>
</dbReference>
<gene>
    <name evidence="3" type="ORF">F8O01_16650</name>
</gene>
<evidence type="ECO:0000256" key="2">
    <source>
        <dbReference type="SAM" id="Phobius"/>
    </source>
</evidence>
<feature type="transmembrane region" description="Helical" evidence="2">
    <location>
        <begin position="48"/>
        <end position="70"/>
    </location>
</feature>
<feature type="compositionally biased region" description="Low complexity" evidence="1">
    <location>
        <begin position="142"/>
        <end position="158"/>
    </location>
</feature>
<dbReference type="EMBL" id="WBJZ01000030">
    <property type="protein sequence ID" value="KAB1652502.1"/>
    <property type="molecule type" value="Genomic_DNA"/>
</dbReference>
<evidence type="ECO:0000256" key="1">
    <source>
        <dbReference type="SAM" id="MobiDB-lite"/>
    </source>
</evidence>
<protein>
    <submittedName>
        <fullName evidence="3">Uncharacterized protein</fullName>
    </submittedName>
</protein>
<reference evidence="3 4" key="1">
    <citation type="submission" date="2019-09" db="EMBL/GenBank/DDBJ databases">
        <title>Phylogeny of genus Pseudoclavibacter and closely related genus.</title>
        <authorList>
            <person name="Li Y."/>
        </authorList>
    </citation>
    <scope>NUCLEOTIDE SEQUENCE [LARGE SCALE GENOMIC DNA]</scope>
    <source>
        <strain evidence="3 4">DSM 23821</strain>
    </source>
</reference>
<dbReference type="AlphaFoldDB" id="A0A7J5BMI7"/>
<evidence type="ECO:0000313" key="3">
    <source>
        <dbReference type="EMBL" id="KAB1652502.1"/>
    </source>
</evidence>
<feature type="transmembrane region" description="Helical" evidence="2">
    <location>
        <begin position="77"/>
        <end position="99"/>
    </location>
</feature>
<dbReference type="RefSeq" id="WP_158042037.1">
    <property type="nucleotide sequence ID" value="NZ_JACCFV010000001.1"/>
</dbReference>
<keyword evidence="4" id="KW-1185">Reference proteome</keyword>
<sequence length="180" mass="18308">MTTKREAGAPGVVERVTTGVLYVLFGALLATIGTFAHRARFDVAGHAVWFGVVLALLCTVMLTVGVRMYLAERWSSYGFAIGLVLGVAWYSFLGAGHSVLVVADAVGYAWLIGSILIAVVVTFWPRLPARGASDGPSVADASAVHGAAGQGGHPASAGGAAGYPGIVPESPNGAPKESAS</sequence>
<comment type="caution">
    <text evidence="3">The sequence shown here is derived from an EMBL/GenBank/DDBJ whole genome shotgun (WGS) entry which is preliminary data.</text>
</comment>
<evidence type="ECO:0000313" key="4">
    <source>
        <dbReference type="Proteomes" id="UP000467240"/>
    </source>
</evidence>
<organism evidence="3 4">
    <name type="scientific">Pseudoclavibacter chungangensis</name>
    <dbReference type="NCBI Taxonomy" id="587635"/>
    <lineage>
        <taxon>Bacteria</taxon>
        <taxon>Bacillati</taxon>
        <taxon>Actinomycetota</taxon>
        <taxon>Actinomycetes</taxon>
        <taxon>Micrococcales</taxon>
        <taxon>Microbacteriaceae</taxon>
        <taxon>Pseudoclavibacter</taxon>
    </lineage>
</organism>
<keyword evidence="2" id="KW-1133">Transmembrane helix</keyword>